<dbReference type="EMBL" id="FNFX01000004">
    <property type="protein sequence ID" value="SDK68493.1"/>
    <property type="molecule type" value="Genomic_DNA"/>
</dbReference>
<dbReference type="Proteomes" id="UP000198629">
    <property type="component" value="Unassembled WGS sequence"/>
</dbReference>
<proteinExistence type="predicted"/>
<dbReference type="InterPro" id="IPR016084">
    <property type="entry name" value="Haem_Oase-like_multi-hlx"/>
</dbReference>
<protein>
    <submittedName>
        <fullName evidence="1">Iron-containing redox enzyme</fullName>
    </submittedName>
</protein>
<dbReference type="STRING" id="492660.SAMN05192566_2042"/>
<name>A0A1G9DXA7_9PROT</name>
<dbReference type="Pfam" id="PF14518">
    <property type="entry name" value="Haem_oxygenas_2"/>
    <property type="match status" value="1"/>
</dbReference>
<accession>A0A1G9DXA7</accession>
<gene>
    <name evidence="1" type="ORF">SAMN05192566_2042</name>
</gene>
<dbReference type="SMART" id="SM01236">
    <property type="entry name" value="Haem_oxygenase_2"/>
    <property type="match status" value="1"/>
</dbReference>
<dbReference type="RefSeq" id="WP_245652790.1">
    <property type="nucleotide sequence ID" value="NZ_FNFX01000004.1"/>
</dbReference>
<evidence type="ECO:0000313" key="2">
    <source>
        <dbReference type="Proteomes" id="UP000198629"/>
    </source>
</evidence>
<keyword evidence="2" id="KW-1185">Reference proteome</keyword>
<organism evidence="1 2">
    <name type="scientific">Methylophilus rhizosphaerae</name>
    <dbReference type="NCBI Taxonomy" id="492660"/>
    <lineage>
        <taxon>Bacteria</taxon>
        <taxon>Pseudomonadati</taxon>
        <taxon>Pseudomonadota</taxon>
        <taxon>Betaproteobacteria</taxon>
        <taxon>Nitrosomonadales</taxon>
        <taxon>Methylophilaceae</taxon>
        <taxon>Methylophilus</taxon>
    </lineage>
</organism>
<dbReference type="AlphaFoldDB" id="A0A1G9DXA7"/>
<dbReference type="Gene3D" id="1.20.910.10">
    <property type="entry name" value="Heme oxygenase-like"/>
    <property type="match status" value="1"/>
</dbReference>
<sequence>MAGLYKALRKSRETTPHGSSKAMYFSLLEAAHIKRAGGPCAGFLAAQLQATRGHSTSMPTQAGQLNSWLAAHNETVGRQYQQYLASRQAGGPRRYFHSKAHALYFLRAVAPTKMVDGAWLYGVTRHWQDTRLASLIRIYLEELGDGAEAMNHVALYRKLLRVNGCDDWKTLDDQFFTQGAVQLALAANTETHLPEVIGFNLGYEQLPLHLLITAYELKELNIDPYYFTLHTTIDNAQTGHAHAAVEAVAEAMPLFGDSRQYMARVLAGVKLNDAGLSTLEIIRQFDLQQEVVRILQAKATIGRFMHANRCEIAGKSINAWLADSDQMVPFLHAMEKTGWIKRHHAPEESPFWKTFAGEKAPMFGVFTAYEQQVLYDWIAGDALENMPMLGRLGRPWRMVEKQGLAREAGKNNPHDNVYDLRTGGRIARLPVSHDFNQDQVSFECHVHSMDDGQALMEFLAGWLSPGKHHTPLGLCATRYFKSYLDSPF</sequence>
<evidence type="ECO:0000313" key="1">
    <source>
        <dbReference type="EMBL" id="SDK68493.1"/>
    </source>
</evidence>
<reference evidence="2" key="1">
    <citation type="submission" date="2016-10" db="EMBL/GenBank/DDBJ databases">
        <authorList>
            <person name="Varghese N."/>
            <person name="Submissions S."/>
        </authorList>
    </citation>
    <scope>NUCLEOTIDE SEQUENCE [LARGE SCALE GENOMIC DNA]</scope>
    <source>
        <strain evidence="2">CBMB127</strain>
    </source>
</reference>